<evidence type="ECO:0000313" key="1">
    <source>
        <dbReference type="EMBL" id="KAJ4722447.1"/>
    </source>
</evidence>
<proteinExistence type="predicted"/>
<gene>
    <name evidence="1" type="ORF">OWV82_005945</name>
</gene>
<dbReference type="EMBL" id="CM051396">
    <property type="protein sequence ID" value="KAJ4722447.1"/>
    <property type="molecule type" value="Genomic_DNA"/>
</dbReference>
<organism evidence="1 2">
    <name type="scientific">Melia azedarach</name>
    <name type="common">Chinaberry tree</name>
    <dbReference type="NCBI Taxonomy" id="155640"/>
    <lineage>
        <taxon>Eukaryota</taxon>
        <taxon>Viridiplantae</taxon>
        <taxon>Streptophyta</taxon>
        <taxon>Embryophyta</taxon>
        <taxon>Tracheophyta</taxon>
        <taxon>Spermatophyta</taxon>
        <taxon>Magnoliopsida</taxon>
        <taxon>eudicotyledons</taxon>
        <taxon>Gunneridae</taxon>
        <taxon>Pentapetalae</taxon>
        <taxon>rosids</taxon>
        <taxon>malvids</taxon>
        <taxon>Sapindales</taxon>
        <taxon>Meliaceae</taxon>
        <taxon>Melia</taxon>
    </lineage>
</organism>
<accession>A0ACC1YGX3</accession>
<reference evidence="1 2" key="1">
    <citation type="journal article" date="2023" name="Science">
        <title>Complex scaffold remodeling in plant triterpene biosynthesis.</title>
        <authorList>
            <person name="De La Pena R."/>
            <person name="Hodgson H."/>
            <person name="Liu J.C."/>
            <person name="Stephenson M.J."/>
            <person name="Martin A.C."/>
            <person name="Owen C."/>
            <person name="Harkess A."/>
            <person name="Leebens-Mack J."/>
            <person name="Jimenez L.E."/>
            <person name="Osbourn A."/>
            <person name="Sattely E.S."/>
        </authorList>
    </citation>
    <scope>NUCLEOTIDE SEQUENCE [LARGE SCALE GENOMIC DNA]</scope>
    <source>
        <strain evidence="2">cv. JPN11</strain>
        <tissue evidence="1">Leaf</tissue>
    </source>
</reference>
<dbReference type="Proteomes" id="UP001164539">
    <property type="component" value="Chromosome 3"/>
</dbReference>
<evidence type="ECO:0000313" key="2">
    <source>
        <dbReference type="Proteomes" id="UP001164539"/>
    </source>
</evidence>
<name>A0ACC1YGX3_MELAZ</name>
<keyword evidence="2" id="KW-1185">Reference proteome</keyword>
<comment type="caution">
    <text evidence="1">The sequence shown here is derived from an EMBL/GenBank/DDBJ whole genome shotgun (WGS) entry which is preliminary data.</text>
</comment>
<protein>
    <submittedName>
        <fullName evidence="1">Glucan endo-1,3-beta-glucosidase</fullName>
    </submittedName>
</protein>
<sequence length="347" mass="37708">MKLAMVTSIMLLAMAVSHDSVAFGADVGINYGRIGNDLPPPKRVVEFLANDLNLTIPLVRLFDPDPEALSALATTNLIVCLGVKNEDLAPFAANIENARNWIHQFVTPYIKGGNGSLRLRYITAGNEVIPGAEAPSVLPAMTNLHQVLVEENITDVFVSTVLAASALGVSFPPSSGQFAPEVANILTDISKFVYSNGAPLMINVYPFFALVSDPDHISLDYALFQSTTAVVQDGDKQYFNLFDAIVDAFVAAMVRAVGKEDVRVVVAESGWPSAGSDHPFATIDNAKTYNNNLKKHIQTVGGTPRRPDLNLETYIFALFNENQKPPGTEQNFGSFHPNLTDVYPLWR</sequence>